<name>A0ACA9SGK2_9GLOM</name>
<evidence type="ECO:0000313" key="2">
    <source>
        <dbReference type="Proteomes" id="UP000789920"/>
    </source>
</evidence>
<feature type="non-terminal residue" evidence="1">
    <location>
        <position position="94"/>
    </location>
</feature>
<proteinExistence type="predicted"/>
<gene>
    <name evidence="1" type="ORF">RPERSI_LOCUS30962</name>
</gene>
<keyword evidence="2" id="KW-1185">Reference proteome</keyword>
<dbReference type="Proteomes" id="UP000789920">
    <property type="component" value="Unassembled WGS sequence"/>
</dbReference>
<feature type="non-terminal residue" evidence="1">
    <location>
        <position position="1"/>
    </location>
</feature>
<protein>
    <submittedName>
        <fullName evidence="1">28163_t:CDS:1</fullName>
    </submittedName>
</protein>
<dbReference type="EMBL" id="CAJVQC010122907">
    <property type="protein sequence ID" value="CAG8839211.1"/>
    <property type="molecule type" value="Genomic_DNA"/>
</dbReference>
<sequence>ELANKFGSIGWSTVAEILSQTSYWLELNEESAIAQQKRNRPPDYPQLEQALARWFDLALEDNITITGLILQEKAKQIAVALEIEKFNASDGWLQ</sequence>
<accession>A0ACA9SGK2</accession>
<evidence type="ECO:0000313" key="1">
    <source>
        <dbReference type="EMBL" id="CAG8839211.1"/>
    </source>
</evidence>
<reference evidence="1" key="1">
    <citation type="submission" date="2021-06" db="EMBL/GenBank/DDBJ databases">
        <authorList>
            <person name="Kallberg Y."/>
            <person name="Tangrot J."/>
            <person name="Rosling A."/>
        </authorList>
    </citation>
    <scope>NUCLEOTIDE SEQUENCE</scope>
    <source>
        <strain evidence="1">MA461A</strain>
    </source>
</reference>
<comment type="caution">
    <text evidence="1">The sequence shown here is derived from an EMBL/GenBank/DDBJ whole genome shotgun (WGS) entry which is preliminary data.</text>
</comment>
<organism evidence="1 2">
    <name type="scientific">Racocetra persica</name>
    <dbReference type="NCBI Taxonomy" id="160502"/>
    <lineage>
        <taxon>Eukaryota</taxon>
        <taxon>Fungi</taxon>
        <taxon>Fungi incertae sedis</taxon>
        <taxon>Mucoromycota</taxon>
        <taxon>Glomeromycotina</taxon>
        <taxon>Glomeromycetes</taxon>
        <taxon>Diversisporales</taxon>
        <taxon>Gigasporaceae</taxon>
        <taxon>Racocetra</taxon>
    </lineage>
</organism>